<dbReference type="OrthoDB" id="3222at2759"/>
<dbReference type="CDD" id="cd00333">
    <property type="entry name" value="MIP"/>
    <property type="match status" value="1"/>
</dbReference>
<comment type="caution">
    <text evidence="9">The sequence shown here is derived from an EMBL/GenBank/DDBJ whole genome shotgun (WGS) entry which is preliminary data.</text>
</comment>
<feature type="transmembrane region" description="Helical" evidence="8">
    <location>
        <begin position="493"/>
        <end position="511"/>
    </location>
</feature>
<gene>
    <name evidence="9" type="ORF">Ptr86124_000099</name>
</gene>
<keyword evidence="5 8" id="KW-1133">Transmembrane helix</keyword>
<dbReference type="PANTHER" id="PTHR43829">
    <property type="entry name" value="AQUAPORIN OR AQUAGLYCEROPORIN RELATED"/>
    <property type="match status" value="1"/>
</dbReference>
<keyword evidence="3" id="KW-0813">Transport</keyword>
<feature type="transmembrane region" description="Helical" evidence="8">
    <location>
        <begin position="548"/>
        <end position="569"/>
    </location>
</feature>
<evidence type="ECO:0000256" key="7">
    <source>
        <dbReference type="SAM" id="MobiDB-lite"/>
    </source>
</evidence>
<evidence type="ECO:0000256" key="4">
    <source>
        <dbReference type="ARBA" id="ARBA00022692"/>
    </source>
</evidence>
<feature type="compositionally biased region" description="Polar residues" evidence="7">
    <location>
        <begin position="1"/>
        <end position="49"/>
    </location>
</feature>
<dbReference type="AlphaFoldDB" id="A0A2W1DHB8"/>
<name>A0A2W1DHB8_9PLEO</name>
<accession>A0A2W1DHB8</accession>
<dbReference type="Pfam" id="PF00230">
    <property type="entry name" value="MIP"/>
    <property type="match status" value="1"/>
</dbReference>
<evidence type="ECO:0000256" key="5">
    <source>
        <dbReference type="ARBA" id="ARBA00022989"/>
    </source>
</evidence>
<dbReference type="PRINTS" id="PR00783">
    <property type="entry name" value="MINTRINSICP"/>
</dbReference>
<feature type="transmembrane region" description="Helical" evidence="8">
    <location>
        <begin position="335"/>
        <end position="356"/>
    </location>
</feature>
<protein>
    <submittedName>
        <fullName evidence="9">Glycerol uptake facilitator protein</fullName>
    </submittedName>
</protein>
<dbReference type="GO" id="GO:0005886">
    <property type="term" value="C:plasma membrane"/>
    <property type="evidence" value="ECO:0007669"/>
    <property type="project" value="TreeGrafter"/>
</dbReference>
<feature type="region of interest" description="Disordered" evidence="7">
    <location>
        <begin position="276"/>
        <end position="311"/>
    </location>
</feature>
<feature type="compositionally biased region" description="Basic and acidic residues" evidence="7">
    <location>
        <begin position="231"/>
        <end position="257"/>
    </location>
</feature>
<reference evidence="10" key="1">
    <citation type="journal article" date="2022" name="Microb. Genom.">
        <title>A global pangenome for the wheat fungal pathogen Pyrenophora tritici-repentis and prediction of effector protein structural homology.</title>
        <authorList>
            <person name="Moolhuijzen P.M."/>
            <person name="See P.T."/>
            <person name="Shi G."/>
            <person name="Powell H.R."/>
            <person name="Cockram J."/>
            <person name="Jorgensen L.N."/>
            <person name="Benslimane H."/>
            <person name="Strelkov S.E."/>
            <person name="Turner J."/>
            <person name="Liu Z."/>
            <person name="Moffat C.S."/>
        </authorList>
    </citation>
    <scope>NUCLEOTIDE SEQUENCE [LARGE SCALE GENOMIC DNA]</scope>
</reference>
<comment type="subcellular location">
    <subcellularLocation>
        <location evidence="1">Membrane</location>
        <topology evidence="1">Multi-pass membrane protein</topology>
    </subcellularLocation>
</comment>
<dbReference type="PANTHER" id="PTHR43829:SF24">
    <property type="entry name" value="MIP AQUAPORIN (EUROFUNG)"/>
    <property type="match status" value="1"/>
</dbReference>
<feature type="transmembrane region" description="Helical" evidence="8">
    <location>
        <begin position="457"/>
        <end position="481"/>
    </location>
</feature>
<feature type="transmembrane region" description="Helical" evidence="8">
    <location>
        <begin position="368"/>
        <end position="388"/>
    </location>
</feature>
<keyword evidence="6 8" id="KW-0472">Membrane</keyword>
<feature type="compositionally biased region" description="Basic and acidic residues" evidence="7">
    <location>
        <begin position="287"/>
        <end position="311"/>
    </location>
</feature>
<comment type="similarity">
    <text evidence="2">Belongs to the MIP/aquaporin (TC 1.A.8) family.</text>
</comment>
<dbReference type="Proteomes" id="UP000249757">
    <property type="component" value="Unassembled WGS sequence"/>
</dbReference>
<dbReference type="EMBL" id="NRDI02000001">
    <property type="protein sequence ID" value="KAI1519731.1"/>
    <property type="molecule type" value="Genomic_DNA"/>
</dbReference>
<dbReference type="GO" id="GO:0015250">
    <property type="term" value="F:water channel activity"/>
    <property type="evidence" value="ECO:0007669"/>
    <property type="project" value="TreeGrafter"/>
</dbReference>
<dbReference type="InterPro" id="IPR050363">
    <property type="entry name" value="MIP/Aquaporin"/>
</dbReference>
<dbReference type="InterPro" id="IPR000425">
    <property type="entry name" value="MIP"/>
</dbReference>
<keyword evidence="10" id="KW-1185">Reference proteome</keyword>
<evidence type="ECO:0000256" key="6">
    <source>
        <dbReference type="ARBA" id="ARBA00023136"/>
    </source>
</evidence>
<keyword evidence="4 8" id="KW-0812">Transmembrane</keyword>
<dbReference type="Gene3D" id="1.20.1080.10">
    <property type="entry name" value="Glycerol uptake facilitator protein"/>
    <property type="match status" value="1"/>
</dbReference>
<evidence type="ECO:0000313" key="10">
    <source>
        <dbReference type="Proteomes" id="UP000249757"/>
    </source>
</evidence>
<evidence type="ECO:0000256" key="1">
    <source>
        <dbReference type="ARBA" id="ARBA00004141"/>
    </source>
</evidence>
<dbReference type="GO" id="GO:0015254">
    <property type="term" value="F:glycerol channel activity"/>
    <property type="evidence" value="ECO:0007669"/>
    <property type="project" value="TreeGrafter"/>
</dbReference>
<dbReference type="InterPro" id="IPR023271">
    <property type="entry name" value="Aquaporin-like"/>
</dbReference>
<evidence type="ECO:0000313" key="9">
    <source>
        <dbReference type="EMBL" id="KAI1519731.1"/>
    </source>
</evidence>
<feature type="compositionally biased region" description="Polar residues" evidence="7">
    <location>
        <begin position="200"/>
        <end position="215"/>
    </location>
</feature>
<sequence>MSQDQPNKAQNTEQPQESAPQRPGNLTTERRQQTNASARPPNLQQNRSHAPSIARFDTARLQSRPHNERSSTAGTGMSRLGTVRNTPSRATRENIRQEPPRRPEKKQQQTVDVENDYFTLNPWYNEQKAKPVFGLGAPLPRTVRRGMWWGRGDLRKSLYKVEDEDEDGVARQDGLNFDDNKAVSEEDSEDSETTLGGGRQQNRYNDPERFQTTIDGRNVSVRRVPTSEANELLHSRDPQTHSHENHEAQEHHEGQERAPVDEHGLDYSDARGQQQHFGLQDGLPPLKELDTHGTSETKQEQREEQRKAEEAEREFYNQYRNPIARLRAKYPQAPAEFLATFIYLLIGLCVNLSVATSKNGTGNFETQAWGWGFAVMIGIYLGGGVSGSHLSPTISISLSVYRGFPWRMALVYIAMQLLAGLCAGAVAYALYSDAIHTVDPGLTLDLTGKALFPQGPIYSTATGFFNDFVYMAIFVCVIFALGDDQNSPPGQGMTAFIVGLTGMVTMIGLGYNTGLGISPARDLGPRLIALWVGYEDAFSNGYWAYGSWGASISGALCGGLLYDLCIFVGGESPINYRWPQPGDIKWKAIDKKNRTKERAKDKIHEVA</sequence>
<dbReference type="SUPFAM" id="SSF81338">
    <property type="entry name" value="Aquaporin-like"/>
    <property type="match status" value="1"/>
</dbReference>
<evidence type="ECO:0000256" key="3">
    <source>
        <dbReference type="ARBA" id="ARBA00022448"/>
    </source>
</evidence>
<feature type="region of interest" description="Disordered" evidence="7">
    <location>
        <begin position="1"/>
        <end position="112"/>
    </location>
</feature>
<proteinExistence type="inferred from homology"/>
<evidence type="ECO:0000256" key="8">
    <source>
        <dbReference type="SAM" id="Phobius"/>
    </source>
</evidence>
<feature type="compositionally biased region" description="Basic and acidic residues" evidence="7">
    <location>
        <begin position="90"/>
        <end position="107"/>
    </location>
</feature>
<evidence type="ECO:0000256" key="2">
    <source>
        <dbReference type="ARBA" id="ARBA00006175"/>
    </source>
</evidence>
<feature type="region of interest" description="Disordered" evidence="7">
    <location>
        <begin position="162"/>
        <end position="257"/>
    </location>
</feature>
<feature type="transmembrane region" description="Helical" evidence="8">
    <location>
        <begin position="409"/>
        <end position="431"/>
    </location>
</feature>
<organism evidence="9 10">
    <name type="scientific">Pyrenophora tritici-repentis</name>
    <dbReference type="NCBI Taxonomy" id="45151"/>
    <lineage>
        <taxon>Eukaryota</taxon>
        <taxon>Fungi</taxon>
        <taxon>Dikarya</taxon>
        <taxon>Ascomycota</taxon>
        <taxon>Pezizomycotina</taxon>
        <taxon>Dothideomycetes</taxon>
        <taxon>Pleosporomycetidae</taxon>
        <taxon>Pleosporales</taxon>
        <taxon>Pleosporineae</taxon>
        <taxon>Pleosporaceae</taxon>
        <taxon>Pyrenophora</taxon>
    </lineage>
</organism>